<evidence type="ECO:0000313" key="4">
    <source>
        <dbReference type="Proteomes" id="UP000677265"/>
    </source>
</evidence>
<evidence type="ECO:0000313" key="3">
    <source>
        <dbReference type="EMBL" id="MCH6267930.1"/>
    </source>
</evidence>
<dbReference type="RefSeq" id="WP_213145241.1">
    <property type="nucleotide sequence ID" value="NZ_JAGYPE020000045.1"/>
</dbReference>
<name>A0A942T4T3_9BACI</name>
<gene>
    <name evidence="3" type="ORF">KHB02_020605</name>
    <name evidence="2" type="ORF">KHB02_29120</name>
</gene>
<protein>
    <submittedName>
        <fullName evidence="2">Uncharacterized protein</fullName>
    </submittedName>
</protein>
<keyword evidence="4" id="KW-1185">Reference proteome</keyword>
<keyword evidence="1" id="KW-0472">Membrane</keyword>
<dbReference type="EMBL" id="JAGYPE020000045">
    <property type="protein sequence ID" value="MCH6267930.1"/>
    <property type="molecule type" value="Genomic_DNA"/>
</dbReference>
<proteinExistence type="predicted"/>
<evidence type="ECO:0000256" key="1">
    <source>
        <dbReference type="SAM" id="Phobius"/>
    </source>
</evidence>
<feature type="transmembrane region" description="Helical" evidence="1">
    <location>
        <begin position="62"/>
        <end position="81"/>
    </location>
</feature>
<dbReference type="EMBL" id="JAGYPE010000005">
    <property type="protein sequence ID" value="MBS4185450.1"/>
    <property type="molecule type" value="Genomic_DNA"/>
</dbReference>
<keyword evidence="1" id="KW-0812">Transmembrane</keyword>
<accession>A0A942T4T3</accession>
<reference evidence="2" key="1">
    <citation type="submission" date="2021-05" db="EMBL/GenBank/DDBJ databases">
        <title>Novel Bacillus species.</title>
        <authorList>
            <person name="Liu G."/>
        </authorList>
    </citation>
    <scope>NUCLEOTIDE SEQUENCE</scope>
    <source>
        <strain evidence="2 4">FJAT-50051</strain>
    </source>
</reference>
<sequence length="82" mass="9420">MQLSYEQARRLEGQMIRFKNKKGEWSIGKVSKVRKDGLEIEELSNSSDSGEGYGFPFFGPPFFRPPIFFPFVGFGIGFPLFF</sequence>
<comment type="caution">
    <text evidence="2">The sequence shown here is derived from an EMBL/GenBank/DDBJ whole genome shotgun (WGS) entry which is preliminary data.</text>
</comment>
<organism evidence="2">
    <name type="scientific">Neobacillus citreus</name>
    <dbReference type="NCBI Taxonomy" id="2833578"/>
    <lineage>
        <taxon>Bacteria</taxon>
        <taxon>Bacillati</taxon>
        <taxon>Bacillota</taxon>
        <taxon>Bacilli</taxon>
        <taxon>Bacillales</taxon>
        <taxon>Bacillaceae</taxon>
        <taxon>Neobacillus</taxon>
    </lineage>
</organism>
<evidence type="ECO:0000313" key="2">
    <source>
        <dbReference type="EMBL" id="MBS4185450.1"/>
    </source>
</evidence>
<keyword evidence="1" id="KW-1133">Transmembrane helix</keyword>
<dbReference type="AlphaFoldDB" id="A0A942T4T3"/>
<dbReference type="Proteomes" id="UP000677265">
    <property type="component" value="Unassembled WGS sequence"/>
</dbReference>